<keyword evidence="4 6" id="KW-1133">Transmembrane helix</keyword>
<feature type="transmembrane region" description="Helical" evidence="6">
    <location>
        <begin position="82"/>
        <end position="104"/>
    </location>
</feature>
<sequence length="107" mass="12080">MSTATENAVTHDTEHDHPTDARYIRVATILGVVTALEVATYFFDIPGAVLIPALLAMMVFKFFYVAAWFMHLRFDSPMFTKFFVTGLVLATAVYCITLTVFEFWTKG</sequence>
<evidence type="ECO:0000256" key="3">
    <source>
        <dbReference type="ARBA" id="ARBA00022692"/>
    </source>
</evidence>
<dbReference type="Pfam" id="PF03626">
    <property type="entry name" value="COX4_pro"/>
    <property type="match status" value="1"/>
</dbReference>
<keyword evidence="3 6" id="KW-0812">Transmembrane</keyword>
<proteinExistence type="predicted"/>
<dbReference type="EMBL" id="UINC01004004">
    <property type="protein sequence ID" value="SVA11014.1"/>
    <property type="molecule type" value="Genomic_DNA"/>
</dbReference>
<gene>
    <name evidence="7" type="ORF">METZ01_LOCUS63868</name>
</gene>
<evidence type="ECO:0000256" key="6">
    <source>
        <dbReference type="SAM" id="Phobius"/>
    </source>
</evidence>
<keyword evidence="2" id="KW-1003">Cell membrane</keyword>
<evidence type="ECO:0000256" key="1">
    <source>
        <dbReference type="ARBA" id="ARBA00004651"/>
    </source>
</evidence>
<comment type="subcellular location">
    <subcellularLocation>
        <location evidence="1">Cell membrane</location>
        <topology evidence="1">Multi-pass membrane protein</topology>
    </subcellularLocation>
</comment>
<accession>A0A381T5K4</accession>
<feature type="transmembrane region" description="Helical" evidence="6">
    <location>
        <begin position="23"/>
        <end position="43"/>
    </location>
</feature>
<feature type="transmembrane region" description="Helical" evidence="6">
    <location>
        <begin position="49"/>
        <end position="70"/>
    </location>
</feature>
<dbReference type="GO" id="GO:0005886">
    <property type="term" value="C:plasma membrane"/>
    <property type="evidence" value="ECO:0007669"/>
    <property type="project" value="UniProtKB-SubCell"/>
</dbReference>
<evidence type="ECO:0000256" key="2">
    <source>
        <dbReference type="ARBA" id="ARBA00022475"/>
    </source>
</evidence>
<evidence type="ECO:0008006" key="8">
    <source>
        <dbReference type="Google" id="ProtNLM"/>
    </source>
</evidence>
<evidence type="ECO:0000313" key="7">
    <source>
        <dbReference type="EMBL" id="SVA11014.1"/>
    </source>
</evidence>
<evidence type="ECO:0000256" key="4">
    <source>
        <dbReference type="ARBA" id="ARBA00022989"/>
    </source>
</evidence>
<keyword evidence="5 6" id="KW-0472">Membrane</keyword>
<reference evidence="7" key="1">
    <citation type="submission" date="2018-05" db="EMBL/GenBank/DDBJ databases">
        <authorList>
            <person name="Lanie J.A."/>
            <person name="Ng W.-L."/>
            <person name="Kazmierczak K.M."/>
            <person name="Andrzejewski T.M."/>
            <person name="Davidsen T.M."/>
            <person name="Wayne K.J."/>
            <person name="Tettelin H."/>
            <person name="Glass J.I."/>
            <person name="Rusch D."/>
            <person name="Podicherti R."/>
            <person name="Tsui H.-C.T."/>
            <person name="Winkler M.E."/>
        </authorList>
    </citation>
    <scope>NUCLEOTIDE SEQUENCE</scope>
</reference>
<dbReference type="AlphaFoldDB" id="A0A381T5K4"/>
<name>A0A381T5K4_9ZZZZ</name>
<dbReference type="InterPro" id="IPR005171">
    <property type="entry name" value="Cyt_c_oxidase_su4_prok"/>
</dbReference>
<protein>
    <recommendedName>
        <fullName evidence="8">Cytochrome C oxidase subunit IV</fullName>
    </recommendedName>
</protein>
<organism evidence="7">
    <name type="scientific">marine metagenome</name>
    <dbReference type="NCBI Taxonomy" id="408172"/>
    <lineage>
        <taxon>unclassified sequences</taxon>
        <taxon>metagenomes</taxon>
        <taxon>ecological metagenomes</taxon>
    </lineage>
</organism>
<evidence type="ECO:0000256" key="5">
    <source>
        <dbReference type="ARBA" id="ARBA00023136"/>
    </source>
</evidence>